<dbReference type="InterPro" id="IPR002763">
    <property type="entry name" value="DUF72"/>
</dbReference>
<evidence type="ECO:0000313" key="1">
    <source>
        <dbReference type="EMBL" id="NER28674.1"/>
    </source>
</evidence>
<sequence>MTFLIGCAVWAYKDWVGELYPQGSKAAEFLTLYSQRFSTVEGNTTFYSVPNQETVRRWVSKMQPGFEFCPKLPRQLTHNGLLQPSITGALEFLEQMQGFGKHLGPIFAQLPPSYQPAYLEDLAIFLSAWTQSGVPLAIEARHPDWFKEPHASQLNALLQQMGIGRVLLDTRPAYSQPGSDGKPLEVRKPKLPLQPVVTASFSLVRLISHPRQEINQSFMQEWASLVDNWLRLGKRVYFFVHCPIEKYSPGNARYFQQLLEERSAIVPPLPWNKIENFPTQLSLF</sequence>
<dbReference type="PANTHER" id="PTHR30348">
    <property type="entry name" value="UNCHARACTERIZED PROTEIN YECE"/>
    <property type="match status" value="1"/>
</dbReference>
<dbReference type="SUPFAM" id="SSF117396">
    <property type="entry name" value="TM1631-like"/>
    <property type="match status" value="1"/>
</dbReference>
<name>A0A6B3NF49_9CYAN</name>
<accession>A0A6B3NF49</accession>
<dbReference type="PANTHER" id="PTHR30348:SF9">
    <property type="entry name" value="UPF0759 PROTEIN YECE"/>
    <property type="match status" value="1"/>
</dbReference>
<dbReference type="Gene3D" id="3.20.20.410">
    <property type="entry name" value="Protein of unknown function UPF0759"/>
    <property type="match status" value="1"/>
</dbReference>
<reference evidence="1" key="1">
    <citation type="submission" date="2019-11" db="EMBL/GenBank/DDBJ databases">
        <title>Genomic insights into an expanded diversity of filamentous marine cyanobacteria reveals the extraordinary biosynthetic potential of Moorea and Okeania.</title>
        <authorList>
            <person name="Ferreira Leao T."/>
            <person name="Wang M."/>
            <person name="Moss N."/>
            <person name="Da Silva R."/>
            <person name="Sanders J."/>
            <person name="Nurk S."/>
            <person name="Gurevich A."/>
            <person name="Humphrey G."/>
            <person name="Reher R."/>
            <person name="Zhu Q."/>
            <person name="Belda-Ferre P."/>
            <person name="Glukhov E."/>
            <person name="Rex R."/>
            <person name="Dorrestein P.C."/>
            <person name="Knight R."/>
            <person name="Pevzner P."/>
            <person name="Gerwick W.H."/>
            <person name="Gerwick L."/>
        </authorList>
    </citation>
    <scope>NUCLEOTIDE SEQUENCE</scope>
    <source>
        <strain evidence="1">SIO1C4</strain>
    </source>
</reference>
<proteinExistence type="predicted"/>
<organism evidence="1">
    <name type="scientific">Symploca sp. SIO1C4</name>
    <dbReference type="NCBI Taxonomy" id="2607765"/>
    <lineage>
        <taxon>Bacteria</taxon>
        <taxon>Bacillati</taxon>
        <taxon>Cyanobacteriota</taxon>
        <taxon>Cyanophyceae</taxon>
        <taxon>Coleofasciculales</taxon>
        <taxon>Coleofasciculaceae</taxon>
        <taxon>Symploca</taxon>
    </lineage>
</organism>
<gene>
    <name evidence="1" type="ORF">F6J89_13830</name>
</gene>
<dbReference type="InterPro" id="IPR036520">
    <property type="entry name" value="UPF0759_sf"/>
</dbReference>
<dbReference type="AlphaFoldDB" id="A0A6B3NF49"/>
<dbReference type="Pfam" id="PF01904">
    <property type="entry name" value="DUF72"/>
    <property type="match status" value="1"/>
</dbReference>
<protein>
    <submittedName>
        <fullName evidence="1">DUF72 domain-containing protein</fullName>
    </submittedName>
</protein>
<comment type="caution">
    <text evidence="1">The sequence shown here is derived from an EMBL/GenBank/DDBJ whole genome shotgun (WGS) entry which is preliminary data.</text>
</comment>
<dbReference type="EMBL" id="JAAHFQ010000246">
    <property type="protein sequence ID" value="NER28674.1"/>
    <property type="molecule type" value="Genomic_DNA"/>
</dbReference>